<dbReference type="GO" id="GO:0006508">
    <property type="term" value="P:proteolysis"/>
    <property type="evidence" value="ECO:0007669"/>
    <property type="project" value="InterPro"/>
</dbReference>
<dbReference type="EMBL" id="CAJOAZ010001257">
    <property type="protein sequence ID" value="CAF3789762.1"/>
    <property type="molecule type" value="Genomic_DNA"/>
</dbReference>
<evidence type="ECO:0000256" key="2">
    <source>
        <dbReference type="SAM" id="SignalP"/>
    </source>
</evidence>
<dbReference type="SMART" id="SM00848">
    <property type="entry name" value="Inhibitor_I29"/>
    <property type="match status" value="1"/>
</dbReference>
<evidence type="ECO:0000313" key="6">
    <source>
        <dbReference type="Proteomes" id="UP000663844"/>
    </source>
</evidence>
<dbReference type="PANTHER" id="PTHR12411">
    <property type="entry name" value="CYSTEINE PROTEASE FAMILY C1-RELATED"/>
    <property type="match status" value="1"/>
</dbReference>
<feature type="domain" description="Peptidase C1A papain C-terminal" evidence="3">
    <location>
        <begin position="103"/>
        <end position="303"/>
    </location>
</feature>
<gene>
    <name evidence="5" type="ORF">OXD698_LOCUS17607</name>
</gene>
<dbReference type="InterPro" id="IPR039417">
    <property type="entry name" value="Peptidase_C1A_papain-like"/>
</dbReference>
<dbReference type="GO" id="GO:0008234">
    <property type="term" value="F:cysteine-type peptidase activity"/>
    <property type="evidence" value="ECO:0007669"/>
    <property type="project" value="InterPro"/>
</dbReference>
<dbReference type="SUPFAM" id="SSF54001">
    <property type="entry name" value="Cysteine proteinases"/>
    <property type="match status" value="1"/>
</dbReference>
<feature type="domain" description="Cathepsin propeptide inhibitor" evidence="4">
    <location>
        <begin position="21"/>
        <end position="79"/>
    </location>
</feature>
<reference evidence="5" key="1">
    <citation type="submission" date="2021-02" db="EMBL/GenBank/DDBJ databases">
        <authorList>
            <person name="Nowell W R."/>
        </authorList>
    </citation>
    <scope>NUCLEOTIDE SEQUENCE</scope>
</reference>
<dbReference type="Pfam" id="PF00112">
    <property type="entry name" value="Peptidase_C1"/>
    <property type="match status" value="1"/>
</dbReference>
<comment type="caution">
    <text evidence="5">The sequence shown here is derived from an EMBL/GenBank/DDBJ whole genome shotgun (WGS) entry which is preliminary data.</text>
</comment>
<keyword evidence="2" id="KW-0732">Signal</keyword>
<dbReference type="InterPro" id="IPR013201">
    <property type="entry name" value="Prot_inhib_I29"/>
</dbReference>
<dbReference type="Pfam" id="PF08246">
    <property type="entry name" value="Inhibitor_I29"/>
    <property type="match status" value="1"/>
</dbReference>
<accession>A0A819AT77</accession>
<name>A0A819AT77_9BILA</name>
<dbReference type="AlphaFoldDB" id="A0A819AT77"/>
<dbReference type="InterPro" id="IPR038765">
    <property type="entry name" value="Papain-like_cys_pep_sf"/>
</dbReference>
<feature type="signal peptide" evidence="2">
    <location>
        <begin position="1"/>
        <end position="18"/>
    </location>
</feature>
<organism evidence="5 6">
    <name type="scientific">Adineta steineri</name>
    <dbReference type="NCBI Taxonomy" id="433720"/>
    <lineage>
        <taxon>Eukaryota</taxon>
        <taxon>Metazoa</taxon>
        <taxon>Spiralia</taxon>
        <taxon>Gnathifera</taxon>
        <taxon>Rotifera</taxon>
        <taxon>Eurotatoria</taxon>
        <taxon>Bdelloidea</taxon>
        <taxon>Adinetida</taxon>
        <taxon>Adinetidae</taxon>
        <taxon>Adineta</taxon>
    </lineage>
</organism>
<proteinExistence type="inferred from homology"/>
<dbReference type="Gene3D" id="3.90.70.10">
    <property type="entry name" value="Cysteine proteinases"/>
    <property type="match status" value="1"/>
</dbReference>
<feature type="chain" id="PRO_5032321474" description="Peptidase C1A papain C-terminal domain-containing protein" evidence="2">
    <location>
        <begin position="19"/>
        <end position="336"/>
    </location>
</feature>
<evidence type="ECO:0008006" key="7">
    <source>
        <dbReference type="Google" id="ProtNLM"/>
    </source>
</evidence>
<dbReference type="InterPro" id="IPR013128">
    <property type="entry name" value="Peptidase_C1A"/>
</dbReference>
<evidence type="ECO:0000259" key="3">
    <source>
        <dbReference type="SMART" id="SM00645"/>
    </source>
</evidence>
<protein>
    <recommendedName>
        <fullName evidence="7">Peptidase C1A papain C-terminal domain-containing protein</fullName>
    </recommendedName>
</protein>
<dbReference type="InterPro" id="IPR000668">
    <property type="entry name" value="Peptidase_C1A_C"/>
</dbReference>
<dbReference type="Proteomes" id="UP000663844">
    <property type="component" value="Unassembled WGS sequence"/>
</dbReference>
<sequence>MKLILFFALFGTIVGNLSLEWDKFKRDYNKQYATATEENDRKQIFIKNVNQMRSYQQTHPDATFTMAINHLTDHHIEDLVFGPKTHFKSRPTLLKSSIDVKNLPKSLDWRTKGVITPVHSEVGVIITAIVSTELVETLYAIETDNLIQGSISQVFDCCPQPIDQFDCIMNFSGICRNSDYPESLDTCKPDKCKPFATFNKINRLTKADENTMLAWIQDSTLWAETDAVIQSFASYSGGIYDDSSCSQTDMNHVMQIVGYGIEGDTPYWLCKNNWGEKWGEKGYVRIVRGKNMCGIGNVVIQIANTKKSDAIRQYSIVPMSLIVLLMTISQRFINYS</sequence>
<evidence type="ECO:0000259" key="4">
    <source>
        <dbReference type="SMART" id="SM00848"/>
    </source>
</evidence>
<dbReference type="CDD" id="cd02248">
    <property type="entry name" value="Peptidase_C1A"/>
    <property type="match status" value="1"/>
</dbReference>
<comment type="similarity">
    <text evidence="1">Belongs to the peptidase C1 family.</text>
</comment>
<evidence type="ECO:0000313" key="5">
    <source>
        <dbReference type="EMBL" id="CAF3789762.1"/>
    </source>
</evidence>
<dbReference type="SMART" id="SM00645">
    <property type="entry name" value="Pept_C1"/>
    <property type="match status" value="1"/>
</dbReference>
<evidence type="ECO:0000256" key="1">
    <source>
        <dbReference type="ARBA" id="ARBA00008455"/>
    </source>
</evidence>